<dbReference type="EMBL" id="OU503058">
    <property type="protein sequence ID" value="CAI9786929.1"/>
    <property type="molecule type" value="Genomic_DNA"/>
</dbReference>
<protein>
    <submittedName>
        <fullName evidence="3">Uncharacterized protein</fullName>
    </submittedName>
</protein>
<feature type="region of interest" description="Disordered" evidence="2">
    <location>
        <begin position="571"/>
        <end position="595"/>
    </location>
</feature>
<name>A0AAD2AEL5_9LAMI</name>
<organism evidence="3 4">
    <name type="scientific">Fraxinus pennsylvanica</name>
    <dbReference type="NCBI Taxonomy" id="56036"/>
    <lineage>
        <taxon>Eukaryota</taxon>
        <taxon>Viridiplantae</taxon>
        <taxon>Streptophyta</taxon>
        <taxon>Embryophyta</taxon>
        <taxon>Tracheophyta</taxon>
        <taxon>Spermatophyta</taxon>
        <taxon>Magnoliopsida</taxon>
        <taxon>eudicotyledons</taxon>
        <taxon>Gunneridae</taxon>
        <taxon>Pentapetalae</taxon>
        <taxon>asterids</taxon>
        <taxon>lamiids</taxon>
        <taxon>Lamiales</taxon>
        <taxon>Oleaceae</taxon>
        <taxon>Oleeae</taxon>
        <taxon>Fraxinus</taxon>
    </lineage>
</organism>
<proteinExistence type="predicted"/>
<evidence type="ECO:0000313" key="4">
    <source>
        <dbReference type="Proteomes" id="UP000834106"/>
    </source>
</evidence>
<dbReference type="AlphaFoldDB" id="A0AAD2AEL5"/>
<dbReference type="Proteomes" id="UP000834106">
    <property type="component" value="Chromosome 23"/>
</dbReference>
<accession>A0AAD2AEL5</accession>
<sequence>MICLSSIRCSLEDWIVKVLSDIDLSRSAPVAFFLELEEAARSSFCESSHQESDVNLAGNSNIPSYPISSHSTVSSITGTSAIISSCGDDYAYETSQIGTPKHWKDNYSELGMEKATPDHDLASPAEATIKEGLSGNDDAKLSKEFMQGNQEKDSHSELFHGRVKSGIDRSEMYRDTSKAISLHECGMELSSGSENPIIVNHCLSRESPENDKGSPTPGETLNLWEAQQICSTSSDLSRSAEAFRTMDMLVSSALQFSHETLLVLPTDEQQKMNRLLTTMQQRVATSKADMEDLITRLNQELTVRQYLTTKVKDLEIELRSTKQSGKENLEQAILIERERFTKMQWDTEELRRKCLEIELKLKAEQDEKTHLESTRTSIIQENEALRQELDITKEKLDSLLKHHEESDLKSKADVKLLVREVKSLRSFHLELKQEVGRLAKEKTEFERTLQEERQKWEYTDTANAKLLCECDILRSRLEECNPNFLAEEENKLKMDTSCKSEAANLLATSDNRIGLLLAEAQLLAQDNSGTIASPDGGNKRTRDAELRKMLTDVLVDNAKLRKQVNAITLGTLKTTDGPPDSSEAPSRKTVLGKFL</sequence>
<reference evidence="3" key="1">
    <citation type="submission" date="2023-05" db="EMBL/GenBank/DDBJ databases">
        <authorList>
            <person name="Huff M."/>
        </authorList>
    </citation>
    <scope>NUCLEOTIDE SEQUENCE</scope>
</reference>
<evidence type="ECO:0000313" key="3">
    <source>
        <dbReference type="EMBL" id="CAI9786929.1"/>
    </source>
</evidence>
<keyword evidence="1" id="KW-0175">Coiled coil</keyword>
<dbReference type="PANTHER" id="PTHR46856">
    <property type="entry name" value="PX DOMAIN-CONTAINING PROTEIN EREL1-RELATED"/>
    <property type="match status" value="1"/>
</dbReference>
<evidence type="ECO:0000256" key="2">
    <source>
        <dbReference type="SAM" id="MobiDB-lite"/>
    </source>
</evidence>
<dbReference type="GO" id="GO:0015031">
    <property type="term" value="P:protein transport"/>
    <property type="evidence" value="ECO:0007669"/>
    <property type="project" value="InterPro"/>
</dbReference>
<feature type="coiled-coil region" evidence="1">
    <location>
        <begin position="347"/>
        <end position="402"/>
    </location>
</feature>
<evidence type="ECO:0000256" key="1">
    <source>
        <dbReference type="SAM" id="Coils"/>
    </source>
</evidence>
<dbReference type="PANTHER" id="PTHR46856:SF3">
    <property type="entry name" value="PX DOMAIN-CONTAINING PROTEIN EREX"/>
    <property type="match status" value="1"/>
</dbReference>
<keyword evidence="4" id="KW-1185">Reference proteome</keyword>
<gene>
    <name evidence="3" type="ORF">FPE_LOCUS34359</name>
</gene>
<dbReference type="InterPro" id="IPR044588">
    <property type="entry name" value="EREX-like"/>
</dbReference>